<dbReference type="InterPro" id="IPR051406">
    <property type="entry name" value="PLD_domain"/>
</dbReference>
<dbReference type="EMBL" id="JASAOG010000061">
    <property type="protein sequence ID" value="KAK0056514.1"/>
    <property type="molecule type" value="Genomic_DNA"/>
</dbReference>
<dbReference type="PROSITE" id="PS50035">
    <property type="entry name" value="PLD"/>
    <property type="match status" value="1"/>
</dbReference>
<organism evidence="8 9">
    <name type="scientific">Biomphalaria pfeifferi</name>
    <name type="common">Bloodfluke planorb</name>
    <name type="synonym">Freshwater snail</name>
    <dbReference type="NCBI Taxonomy" id="112525"/>
    <lineage>
        <taxon>Eukaryota</taxon>
        <taxon>Metazoa</taxon>
        <taxon>Spiralia</taxon>
        <taxon>Lophotrochozoa</taxon>
        <taxon>Mollusca</taxon>
        <taxon>Gastropoda</taxon>
        <taxon>Heterobranchia</taxon>
        <taxon>Euthyneura</taxon>
        <taxon>Panpulmonata</taxon>
        <taxon>Hygrophila</taxon>
        <taxon>Lymnaeoidea</taxon>
        <taxon>Planorbidae</taxon>
        <taxon>Biomphalaria</taxon>
    </lineage>
</organism>
<name>A0AAD8BMP8_BIOPF</name>
<keyword evidence="2" id="KW-0442">Lipid degradation</keyword>
<dbReference type="GO" id="GO:0034587">
    <property type="term" value="P:piRNA processing"/>
    <property type="evidence" value="ECO:0007669"/>
    <property type="project" value="TreeGrafter"/>
</dbReference>
<accession>A0AAD8BMP8</accession>
<dbReference type="Gene3D" id="3.30.870.10">
    <property type="entry name" value="Endonuclease Chain A"/>
    <property type="match status" value="1"/>
</dbReference>
<keyword evidence="9" id="KW-1185">Reference proteome</keyword>
<proteinExistence type="inferred from homology"/>
<dbReference type="AlphaFoldDB" id="A0AAD8BMP8"/>
<keyword evidence="1 8" id="KW-0378">Hydrolase</keyword>
<comment type="similarity">
    <text evidence="4">Belongs to the phospholipase D family. MitoPLD/Zucchini subfamily.</text>
</comment>
<evidence type="ECO:0000256" key="3">
    <source>
        <dbReference type="ARBA" id="ARBA00023098"/>
    </source>
</evidence>
<dbReference type="Proteomes" id="UP001233172">
    <property type="component" value="Unassembled WGS sequence"/>
</dbReference>
<dbReference type="InterPro" id="IPR001736">
    <property type="entry name" value="PLipase_D/transphosphatidylase"/>
</dbReference>
<reference evidence="8" key="2">
    <citation type="submission" date="2023-04" db="EMBL/GenBank/DDBJ databases">
        <authorList>
            <person name="Bu L."/>
            <person name="Lu L."/>
            <person name="Laidemitt M.R."/>
            <person name="Zhang S.M."/>
            <person name="Mutuku M."/>
            <person name="Mkoji G."/>
            <person name="Steinauer M."/>
            <person name="Loker E.S."/>
        </authorList>
    </citation>
    <scope>NUCLEOTIDE SEQUENCE</scope>
    <source>
        <strain evidence="8">KasaAsao</strain>
        <tissue evidence="8">Whole Snail</tissue>
    </source>
</reference>
<gene>
    <name evidence="8" type="ORF">Bpfe_014010</name>
</gene>
<evidence type="ECO:0000259" key="7">
    <source>
        <dbReference type="PROSITE" id="PS50035"/>
    </source>
</evidence>
<dbReference type="GO" id="GO:0005739">
    <property type="term" value="C:mitochondrion"/>
    <property type="evidence" value="ECO:0007669"/>
    <property type="project" value="TreeGrafter"/>
</dbReference>
<evidence type="ECO:0000313" key="8">
    <source>
        <dbReference type="EMBL" id="KAK0056514.1"/>
    </source>
</evidence>
<feature type="domain" description="PLD phosphodiesterase" evidence="7">
    <location>
        <begin position="32"/>
        <end position="59"/>
    </location>
</feature>
<evidence type="ECO:0000256" key="1">
    <source>
        <dbReference type="ARBA" id="ARBA00022801"/>
    </source>
</evidence>
<dbReference type="PANTHER" id="PTHR43856">
    <property type="entry name" value="CARDIOLIPIN HYDROLASE"/>
    <property type="match status" value="1"/>
</dbReference>
<keyword evidence="3" id="KW-0443">Lipid metabolism</keyword>
<dbReference type="GO" id="GO:0016891">
    <property type="term" value="F:RNA endonuclease activity producing 5'-phosphomonoesters, hydrolytic mechanism"/>
    <property type="evidence" value="ECO:0007669"/>
    <property type="project" value="TreeGrafter"/>
</dbReference>
<evidence type="ECO:0000313" key="9">
    <source>
        <dbReference type="Proteomes" id="UP001233172"/>
    </source>
</evidence>
<protein>
    <recommendedName>
        <fullName evidence="5">Mitochondrial cardiolipin hydrolase</fullName>
    </recommendedName>
    <alternativeName>
        <fullName evidence="6">Mitochondrial phospholipase</fullName>
    </alternativeName>
</protein>
<dbReference type="SMART" id="SM00155">
    <property type="entry name" value="PLDc"/>
    <property type="match status" value="1"/>
</dbReference>
<evidence type="ECO:0000256" key="5">
    <source>
        <dbReference type="ARBA" id="ARBA00040549"/>
    </source>
</evidence>
<dbReference type="Pfam" id="PF13091">
    <property type="entry name" value="PLDc_2"/>
    <property type="match status" value="1"/>
</dbReference>
<evidence type="ECO:0000256" key="6">
    <source>
        <dbReference type="ARBA" id="ARBA00043167"/>
    </source>
</evidence>
<dbReference type="SUPFAM" id="SSF56024">
    <property type="entry name" value="Phospholipase D/nuclease"/>
    <property type="match status" value="1"/>
</dbReference>
<dbReference type="InterPro" id="IPR025202">
    <property type="entry name" value="PLD-like_dom"/>
</dbReference>
<evidence type="ECO:0000256" key="2">
    <source>
        <dbReference type="ARBA" id="ARBA00022963"/>
    </source>
</evidence>
<reference evidence="8" key="1">
    <citation type="journal article" date="2023" name="PLoS Negl. Trop. Dis.">
        <title>A genome sequence for Biomphalaria pfeifferi, the major vector snail for the human-infecting parasite Schistosoma mansoni.</title>
        <authorList>
            <person name="Bu L."/>
            <person name="Lu L."/>
            <person name="Laidemitt M.R."/>
            <person name="Zhang S.M."/>
            <person name="Mutuku M."/>
            <person name="Mkoji G."/>
            <person name="Steinauer M."/>
            <person name="Loker E.S."/>
        </authorList>
    </citation>
    <scope>NUCLEOTIDE SEQUENCE</scope>
    <source>
        <strain evidence="8">KasaAsao</strain>
    </source>
</reference>
<sequence length="117" mass="13730">MRIITDKDQLSSPGSKIWNLRKEGIPVRVNDSSFLMHHKFVIVDEKILINGSFNWTYQAITGNKENVIITDDISVTSLFKAEFQRLWDEFYKPLTQEEENQISLRQSRPPLKKQDFS</sequence>
<dbReference type="GO" id="GO:0016042">
    <property type="term" value="P:lipid catabolic process"/>
    <property type="evidence" value="ECO:0007669"/>
    <property type="project" value="UniProtKB-KW"/>
</dbReference>
<dbReference type="PANTHER" id="PTHR43856:SF1">
    <property type="entry name" value="MITOCHONDRIAL CARDIOLIPIN HYDROLASE"/>
    <property type="match status" value="1"/>
</dbReference>
<evidence type="ECO:0000256" key="4">
    <source>
        <dbReference type="ARBA" id="ARBA00038012"/>
    </source>
</evidence>
<comment type="caution">
    <text evidence="8">The sequence shown here is derived from an EMBL/GenBank/DDBJ whole genome shotgun (WGS) entry which is preliminary data.</text>
</comment>